<name>A0A8K0GAG8_IGNLU</name>
<organism evidence="1 2">
    <name type="scientific">Ignelater luminosus</name>
    <name type="common">Cucubano</name>
    <name type="synonym">Pyrophorus luminosus</name>
    <dbReference type="NCBI Taxonomy" id="2038154"/>
    <lineage>
        <taxon>Eukaryota</taxon>
        <taxon>Metazoa</taxon>
        <taxon>Ecdysozoa</taxon>
        <taxon>Arthropoda</taxon>
        <taxon>Hexapoda</taxon>
        <taxon>Insecta</taxon>
        <taxon>Pterygota</taxon>
        <taxon>Neoptera</taxon>
        <taxon>Endopterygota</taxon>
        <taxon>Coleoptera</taxon>
        <taxon>Polyphaga</taxon>
        <taxon>Elateriformia</taxon>
        <taxon>Elateroidea</taxon>
        <taxon>Elateridae</taxon>
        <taxon>Agrypninae</taxon>
        <taxon>Pyrophorini</taxon>
        <taxon>Ignelater</taxon>
    </lineage>
</organism>
<evidence type="ECO:0000313" key="1">
    <source>
        <dbReference type="EMBL" id="KAF2891736.1"/>
    </source>
</evidence>
<dbReference type="AlphaFoldDB" id="A0A8K0GAG8"/>
<proteinExistence type="predicted"/>
<comment type="caution">
    <text evidence="1">The sequence shown here is derived from an EMBL/GenBank/DDBJ whole genome shotgun (WGS) entry which is preliminary data.</text>
</comment>
<accession>A0A8K0GAG8</accession>
<reference evidence="1" key="1">
    <citation type="submission" date="2019-08" db="EMBL/GenBank/DDBJ databases">
        <title>The genome of the North American firefly Photinus pyralis.</title>
        <authorList>
            <consortium name="Photinus pyralis genome working group"/>
            <person name="Fallon T.R."/>
            <person name="Sander Lower S.E."/>
            <person name="Weng J.-K."/>
        </authorList>
    </citation>
    <scope>NUCLEOTIDE SEQUENCE</scope>
    <source>
        <strain evidence="1">TRF0915ILg1</strain>
        <tissue evidence="1">Whole body</tissue>
    </source>
</reference>
<evidence type="ECO:0000313" key="2">
    <source>
        <dbReference type="Proteomes" id="UP000801492"/>
    </source>
</evidence>
<dbReference type="OrthoDB" id="7489787at2759"/>
<keyword evidence="2" id="KW-1185">Reference proteome</keyword>
<protein>
    <submittedName>
        <fullName evidence="1">Uncharacterized protein</fullName>
    </submittedName>
</protein>
<gene>
    <name evidence="1" type="ORF">ILUMI_14437</name>
</gene>
<dbReference type="EMBL" id="VTPC01024311">
    <property type="protein sequence ID" value="KAF2891736.1"/>
    <property type="molecule type" value="Genomic_DNA"/>
</dbReference>
<sequence>MCYGFDSTGLRILSFQYAKELKLIISLIWEKEQKATEDWLRGFKQRPFPKAPKRKLTTKRRKKSTTVLTETPEMNQLKEGYQKKLEVRQREVKKKSVSRGILNNDIFENIENVVIHTKERFLDVLKDKDCKVKFLRRFRNSNKFIYPDNEEISDVEYSNILRKLPKPYQNAATTRTRSTLKFEIEFSFYENNK</sequence>
<dbReference type="Proteomes" id="UP000801492">
    <property type="component" value="Unassembled WGS sequence"/>
</dbReference>